<evidence type="ECO:0000256" key="1">
    <source>
        <dbReference type="SAM" id="MobiDB-lite"/>
    </source>
</evidence>
<sequence length="1021" mass="112400">MGTMRGRQSSSVTLAESDRGRVPFALIGVVLLVASSAAVVSLQTREEPSADVDVARAFDRVETTTHLTLRDAATTGLRDAAAAPVTNASGTALGRAIDGGNPDETFRHYARLRIYLAAREKLSLTEQHLGDGVTATASLPPIEGDADSIEAGLDRVKVTAGYYDSDLETGVVNVTIEDVSLAVEDGKTRETVRRTFDLTVPTTVFEMHEKSQEYERRLNAGFFEQFDSEHDLGYGYGAKFAVRQYPVSWAKTYFDRFGPKRWDRAFEPIHDSRSTEILANLAAFDVQESTFGTTDPAVDRIRRERKTCFALATGYKVYDAVSKQKANTSTLANTWGLNRSALANATNRSSPGQGMQINEDTLCRATRYMMGGSEGELGDPPSIRDITERFIKKQTGKVSTGVEIPVDLFADAAYYEIRYGETVDRLRNLDDVGVEWPPGSDEDAEADAAWDEANENIEGSDSIERQNMGDMSLDPDTTFAEVIDHVYDVEVDPSESVTSDQSRPRAPEPPGDNWTEIRDERRYEVVDPGAVDVAIEEGPSRNIEGDTWTDLRDVTVTIENELRHVRQWRRVEGRGQNATVNRTTTTATREVTFESDVDIDARHSRHTQVDDNGIEHAYESGGDVGPADVPNFERVPRRALERVFGVDLSTQTDFEAKLDDEIDTETIVSGDNMRAITHETDTFEPVILDEDENGTLQSWLRDEADEIRGTIKDEVPPTEAGPTAFVDDDPILVEMRENITDRKPELIYGDDPGERYANPKAKVRAEAFNVYLDSVIEWTNKFDDAATDTKNQANDGVMGPLDGVDGNIAEVVRFAQKAIAGDVELSGDADFEGSPLYDDVALTIDASPTYLEATTVNRTDVPAVRASGAGFTDLDDDVEHGPLVAKHDNLVLPRPGLPLVPWPGYWYATLSTWNLQVDGEYARFELGADVSDPATSEPIRYIRDDREVELELADGRMTVGSVTPIDFESDTLVAVVVPSHMKVPRGKYGIGEASGNRYGCAGPYPDTGPEPSRGDCGWIKD</sequence>
<protein>
    <submittedName>
        <fullName evidence="2">Surface protein, possibly associated with type IV pili like system</fullName>
    </submittedName>
</protein>
<evidence type="ECO:0000313" key="3">
    <source>
        <dbReference type="Proteomes" id="UP000663525"/>
    </source>
</evidence>
<proteinExistence type="predicted"/>
<accession>A0A897MVR8</accession>
<dbReference type="InterPro" id="IPR055710">
    <property type="entry name" value="DUF7286"/>
</dbReference>
<reference evidence="2" key="1">
    <citation type="submission" date="2020-11" db="EMBL/GenBank/DDBJ databases">
        <title>Carbohydrate-dependent, anaerobic sulfur respiration: A novel catabolism in halophilic archaea.</title>
        <authorList>
            <person name="Sorokin D.Y."/>
            <person name="Messina E."/>
            <person name="Smedile F."/>
            <person name="La Cono V."/>
            <person name="Hallsworth J.E."/>
            <person name="Yakimov M.M."/>
        </authorList>
    </citation>
    <scope>NUCLEOTIDE SEQUENCE</scope>
    <source>
        <strain evidence="2">HSR12-1</strain>
    </source>
</reference>
<evidence type="ECO:0000313" key="2">
    <source>
        <dbReference type="EMBL" id="QSG06210.1"/>
    </source>
</evidence>
<dbReference type="Proteomes" id="UP000663525">
    <property type="component" value="Chromosome"/>
</dbReference>
<organism evidence="2 3">
    <name type="scientific">Halapricum desulfuricans</name>
    <dbReference type="NCBI Taxonomy" id="2841257"/>
    <lineage>
        <taxon>Archaea</taxon>
        <taxon>Methanobacteriati</taxon>
        <taxon>Methanobacteriota</taxon>
        <taxon>Stenosarchaea group</taxon>
        <taxon>Halobacteria</taxon>
        <taxon>Halobacteriales</taxon>
        <taxon>Haloarculaceae</taxon>
        <taxon>Halapricum</taxon>
    </lineage>
</organism>
<dbReference type="EMBL" id="CP064787">
    <property type="protein sequence ID" value="QSG06210.1"/>
    <property type="molecule type" value="Genomic_DNA"/>
</dbReference>
<feature type="region of interest" description="Disordered" evidence="1">
    <location>
        <begin position="492"/>
        <end position="515"/>
    </location>
</feature>
<gene>
    <name evidence="2" type="ORF">HSR121_1876</name>
</gene>
<feature type="region of interest" description="Disordered" evidence="1">
    <location>
        <begin position="1002"/>
        <end position="1021"/>
    </location>
</feature>
<dbReference type="AlphaFoldDB" id="A0A897MVR8"/>
<dbReference type="Pfam" id="PF23957">
    <property type="entry name" value="DUF7286"/>
    <property type="match status" value="3"/>
</dbReference>
<name>A0A897MVR8_9EURY</name>